<keyword evidence="5 8" id="KW-0694">RNA-binding</keyword>
<dbReference type="GO" id="GO:0008380">
    <property type="term" value="P:RNA splicing"/>
    <property type="evidence" value="ECO:0007669"/>
    <property type="project" value="UniProtKB-KW"/>
</dbReference>
<dbReference type="InterPro" id="IPR012677">
    <property type="entry name" value="Nucleotide-bd_a/b_plait_sf"/>
</dbReference>
<dbReference type="Proteomes" id="UP000008144">
    <property type="component" value="Chromosome 6"/>
</dbReference>
<evidence type="ECO:0000313" key="11">
    <source>
        <dbReference type="Proteomes" id="UP000008144"/>
    </source>
</evidence>
<comment type="similarity">
    <text evidence="1">Belongs to the RBM48 family.</text>
</comment>
<evidence type="ECO:0000313" key="10">
    <source>
        <dbReference type="Ensembl" id="ENSCINP00000034095.1"/>
    </source>
</evidence>
<accession>H2XWR1</accession>
<evidence type="ECO:0000256" key="3">
    <source>
        <dbReference type="ARBA" id="ARBA00022664"/>
    </source>
</evidence>
<dbReference type="InterPro" id="IPR039599">
    <property type="entry name" value="RBM48"/>
</dbReference>
<reference evidence="10" key="2">
    <citation type="journal article" date="2008" name="Genome Biol.">
        <title>Improved genome assembly and evidence-based global gene model set for the chordate Ciona intestinalis: new insight into intron and operon populations.</title>
        <authorList>
            <person name="Satou Y."/>
            <person name="Mineta K."/>
            <person name="Ogasawara M."/>
            <person name="Sasakura Y."/>
            <person name="Shoguchi E."/>
            <person name="Ueno K."/>
            <person name="Yamada L."/>
            <person name="Matsumoto J."/>
            <person name="Wasserscheid J."/>
            <person name="Dewar K."/>
            <person name="Wiley G.B."/>
            <person name="Macmil S.L."/>
            <person name="Roe B.A."/>
            <person name="Zeller R.W."/>
            <person name="Hastings K.E."/>
            <person name="Lemaire P."/>
            <person name="Lindquist E."/>
            <person name="Endo T."/>
            <person name="Hotta K."/>
            <person name="Inaba K."/>
        </authorList>
    </citation>
    <scope>NUCLEOTIDE SEQUENCE [LARGE SCALE GENOMIC DNA]</scope>
    <source>
        <strain evidence="10">wild type</strain>
    </source>
</reference>
<reference evidence="10" key="3">
    <citation type="submission" date="2025-08" db="UniProtKB">
        <authorList>
            <consortium name="Ensembl"/>
        </authorList>
    </citation>
    <scope>IDENTIFICATION</scope>
</reference>
<dbReference type="AlphaFoldDB" id="H2XWR1"/>
<evidence type="ECO:0000256" key="2">
    <source>
        <dbReference type="ARBA" id="ARBA00015189"/>
    </source>
</evidence>
<dbReference type="FunFam" id="3.30.70.330:FF:001865">
    <property type="match status" value="1"/>
</dbReference>
<dbReference type="Ensembl" id="ENSCINT00000034313.1">
    <property type="protein sequence ID" value="ENSCINP00000034095.1"/>
    <property type="gene ID" value="ENSCING00000025059.1"/>
</dbReference>
<dbReference type="CDD" id="cd12442">
    <property type="entry name" value="RRM_RBM48"/>
    <property type="match status" value="1"/>
</dbReference>
<dbReference type="Pfam" id="PF00076">
    <property type="entry name" value="RRM_1"/>
    <property type="match status" value="1"/>
</dbReference>
<proteinExistence type="inferred from homology"/>
<keyword evidence="6" id="KW-0508">mRNA splicing</keyword>
<sequence length="161" mass="18848">MAADVSVPKHHVKQEYCDVRPKYRRGKKRTSVRVFTVNSESTYLVVANVPATKLEKDLLKLFSIYGTIVKCEELKDYPKEEFTQVFLIKYDDIQRAKTAKKSLDEHYFFGAMLHVCYAPEYEAAAETRHKIRHRRFSVVSRIKFLEKERPGSSKNSKVKQK</sequence>
<reference evidence="11" key="1">
    <citation type="journal article" date="2002" name="Science">
        <title>The draft genome of Ciona intestinalis: insights into chordate and vertebrate origins.</title>
        <authorList>
            <person name="Dehal P."/>
            <person name="Satou Y."/>
            <person name="Campbell R.K."/>
            <person name="Chapman J."/>
            <person name="Degnan B."/>
            <person name="De Tomaso A."/>
            <person name="Davidson B."/>
            <person name="Di Gregorio A."/>
            <person name="Gelpke M."/>
            <person name="Goodstein D.M."/>
            <person name="Harafuji N."/>
            <person name="Hastings K.E."/>
            <person name="Ho I."/>
            <person name="Hotta K."/>
            <person name="Huang W."/>
            <person name="Kawashima T."/>
            <person name="Lemaire P."/>
            <person name="Martinez D."/>
            <person name="Meinertzhagen I.A."/>
            <person name="Necula S."/>
            <person name="Nonaka M."/>
            <person name="Putnam N."/>
            <person name="Rash S."/>
            <person name="Saiga H."/>
            <person name="Satake M."/>
            <person name="Terry A."/>
            <person name="Yamada L."/>
            <person name="Wang H.G."/>
            <person name="Awazu S."/>
            <person name="Azumi K."/>
            <person name="Boore J."/>
            <person name="Branno M."/>
            <person name="Chin-Bow S."/>
            <person name="DeSantis R."/>
            <person name="Doyle S."/>
            <person name="Francino P."/>
            <person name="Keys D.N."/>
            <person name="Haga S."/>
            <person name="Hayashi H."/>
            <person name="Hino K."/>
            <person name="Imai K.S."/>
            <person name="Inaba K."/>
            <person name="Kano S."/>
            <person name="Kobayashi K."/>
            <person name="Kobayashi M."/>
            <person name="Lee B.I."/>
            <person name="Makabe K.W."/>
            <person name="Manohar C."/>
            <person name="Matassi G."/>
            <person name="Medina M."/>
            <person name="Mochizuki Y."/>
            <person name="Mount S."/>
            <person name="Morishita T."/>
            <person name="Miura S."/>
            <person name="Nakayama A."/>
            <person name="Nishizaka S."/>
            <person name="Nomoto H."/>
            <person name="Ohta F."/>
            <person name="Oishi K."/>
            <person name="Rigoutsos I."/>
            <person name="Sano M."/>
            <person name="Sasaki A."/>
            <person name="Sasakura Y."/>
            <person name="Shoguchi E."/>
            <person name="Shin-i T."/>
            <person name="Spagnuolo A."/>
            <person name="Stainier D."/>
            <person name="Suzuki M.M."/>
            <person name="Tassy O."/>
            <person name="Takatori N."/>
            <person name="Tokuoka M."/>
            <person name="Yagi K."/>
            <person name="Yoshizaki F."/>
            <person name="Wada S."/>
            <person name="Zhang C."/>
            <person name="Hyatt P.D."/>
            <person name="Larimer F."/>
            <person name="Detter C."/>
            <person name="Doggett N."/>
            <person name="Glavina T."/>
            <person name="Hawkins T."/>
            <person name="Richardson P."/>
            <person name="Lucas S."/>
            <person name="Kohara Y."/>
            <person name="Levine M."/>
            <person name="Satoh N."/>
            <person name="Rokhsar D.S."/>
        </authorList>
    </citation>
    <scope>NUCLEOTIDE SEQUENCE [LARGE SCALE GENOMIC DNA]</scope>
</reference>
<evidence type="ECO:0000256" key="7">
    <source>
        <dbReference type="ARBA" id="ARBA00035004"/>
    </source>
</evidence>
<dbReference type="EMBL" id="EAAA01002267">
    <property type="status" value="NOT_ANNOTATED_CDS"/>
    <property type="molecule type" value="Genomic_DNA"/>
</dbReference>
<dbReference type="InterPro" id="IPR000504">
    <property type="entry name" value="RRM_dom"/>
</dbReference>
<keyword evidence="11" id="KW-1185">Reference proteome</keyword>
<dbReference type="PANTHER" id="PTHR20957:SF0">
    <property type="entry name" value="RNA-BINDING PROTEIN 48"/>
    <property type="match status" value="1"/>
</dbReference>
<dbReference type="InParanoid" id="H2XWR1"/>
<dbReference type="GO" id="GO:0006397">
    <property type="term" value="P:mRNA processing"/>
    <property type="evidence" value="ECO:0007669"/>
    <property type="project" value="UniProtKB-KW"/>
</dbReference>
<dbReference type="PROSITE" id="PS50102">
    <property type="entry name" value="RRM"/>
    <property type="match status" value="1"/>
</dbReference>
<dbReference type="GeneTree" id="ENSGT00390000004541"/>
<organism evidence="10 11">
    <name type="scientific">Ciona intestinalis</name>
    <name type="common">Transparent sea squirt</name>
    <name type="synonym">Ascidia intestinalis</name>
    <dbReference type="NCBI Taxonomy" id="7719"/>
    <lineage>
        <taxon>Eukaryota</taxon>
        <taxon>Metazoa</taxon>
        <taxon>Chordata</taxon>
        <taxon>Tunicata</taxon>
        <taxon>Ascidiacea</taxon>
        <taxon>Phlebobranchia</taxon>
        <taxon>Cionidae</taxon>
        <taxon>Ciona</taxon>
    </lineage>
</organism>
<dbReference type="STRING" id="7719.ENSCINP00000034095"/>
<dbReference type="InterPro" id="IPR035979">
    <property type="entry name" value="RBD_domain_sf"/>
</dbReference>
<evidence type="ECO:0000256" key="5">
    <source>
        <dbReference type="ARBA" id="ARBA00022884"/>
    </source>
</evidence>
<name>H2XWR1_CIOIN</name>
<dbReference type="InterPro" id="IPR034264">
    <property type="entry name" value="RBM48_RRM"/>
</dbReference>
<evidence type="ECO:0000256" key="4">
    <source>
        <dbReference type="ARBA" id="ARBA00022728"/>
    </source>
</evidence>
<dbReference type="SMART" id="SM00360">
    <property type="entry name" value="RRM"/>
    <property type="match status" value="1"/>
</dbReference>
<protein>
    <recommendedName>
        <fullName evidence="2">RNA-binding protein 48</fullName>
    </recommendedName>
</protein>
<keyword evidence="4" id="KW-0747">Spliceosome</keyword>
<dbReference type="HOGENOM" id="CLU_124051_0_0_1"/>
<dbReference type="SUPFAM" id="SSF54928">
    <property type="entry name" value="RNA-binding domain, RBD"/>
    <property type="match status" value="1"/>
</dbReference>
<evidence type="ECO:0000259" key="9">
    <source>
        <dbReference type="PROSITE" id="PS50102"/>
    </source>
</evidence>
<evidence type="ECO:0000256" key="8">
    <source>
        <dbReference type="PROSITE-ProRule" id="PRU00176"/>
    </source>
</evidence>
<evidence type="ECO:0000256" key="1">
    <source>
        <dbReference type="ARBA" id="ARBA00006938"/>
    </source>
</evidence>
<dbReference type="GO" id="GO:0003723">
    <property type="term" value="F:RNA binding"/>
    <property type="evidence" value="ECO:0007669"/>
    <property type="project" value="UniProtKB-UniRule"/>
</dbReference>
<dbReference type="PANTHER" id="PTHR20957">
    <property type="entry name" value="RNA-BINDING PROTEIN 48"/>
    <property type="match status" value="1"/>
</dbReference>
<dbReference type="Gene3D" id="3.30.70.330">
    <property type="match status" value="1"/>
</dbReference>
<dbReference type="GO" id="GO:0005681">
    <property type="term" value="C:spliceosomal complex"/>
    <property type="evidence" value="ECO:0007669"/>
    <property type="project" value="UniProtKB-KW"/>
</dbReference>
<feature type="domain" description="RRM" evidence="9">
    <location>
        <begin position="42"/>
        <end position="120"/>
    </location>
</feature>
<comment type="function">
    <text evidence="7">As a component of the minor spliceosome, involved in the splicing of U12-type introns in pre-mRNAs.</text>
</comment>
<evidence type="ECO:0000256" key="6">
    <source>
        <dbReference type="ARBA" id="ARBA00023187"/>
    </source>
</evidence>
<dbReference type="OMA" id="PYRQGRE"/>
<keyword evidence="3" id="KW-0507">mRNA processing</keyword>
<reference evidence="10" key="4">
    <citation type="submission" date="2025-09" db="UniProtKB">
        <authorList>
            <consortium name="Ensembl"/>
        </authorList>
    </citation>
    <scope>IDENTIFICATION</scope>
</reference>